<dbReference type="Proteomes" id="UP001595445">
    <property type="component" value="Unassembled WGS sequence"/>
</dbReference>
<accession>A0ABV7DVG3</accession>
<proteinExistence type="predicted"/>
<name>A0ABV7DVG3_9RHOB</name>
<gene>
    <name evidence="1" type="ORF">ACFOD6_10485</name>
</gene>
<protein>
    <submittedName>
        <fullName evidence="1">Uncharacterized protein</fullName>
    </submittedName>
</protein>
<evidence type="ECO:0000313" key="1">
    <source>
        <dbReference type="EMBL" id="MFC3086472.1"/>
    </source>
</evidence>
<comment type="caution">
    <text evidence="1">The sequence shown here is derived from an EMBL/GenBank/DDBJ whole genome shotgun (WGS) entry which is preliminary data.</text>
</comment>
<dbReference type="EMBL" id="JBHRSM010000018">
    <property type="protein sequence ID" value="MFC3086472.1"/>
    <property type="molecule type" value="Genomic_DNA"/>
</dbReference>
<evidence type="ECO:0000313" key="2">
    <source>
        <dbReference type="Proteomes" id="UP001595445"/>
    </source>
</evidence>
<dbReference type="RefSeq" id="WP_197645200.1">
    <property type="nucleotide sequence ID" value="NZ_JAEACP010000013.1"/>
</dbReference>
<keyword evidence="2" id="KW-1185">Reference proteome</keyword>
<organism evidence="1 2">
    <name type="scientific">Tabrizicola soli</name>
    <dbReference type="NCBI Taxonomy" id="2185115"/>
    <lineage>
        <taxon>Bacteria</taxon>
        <taxon>Pseudomonadati</taxon>
        <taxon>Pseudomonadota</taxon>
        <taxon>Alphaproteobacteria</taxon>
        <taxon>Rhodobacterales</taxon>
        <taxon>Paracoccaceae</taxon>
        <taxon>Tabrizicola</taxon>
    </lineage>
</organism>
<sequence>MKLHISLSGVFASIVLGTFALIFPAEVLAQNCPTAQEIRQSLKTTYVDGILVIGEASPNAKVFMRLAAFAASPSMVDEPRLSNHVSYTKALALDILRPRTSAFEYFFSSKGFDGATQEEVEASEKTFLNVCSAAMLELAPKAPFRIMIADQAPLGLYDEKRGALTIPRGPNYLAPTHYTDFLHPKSDEPLRKTDRYWSMSRSEADALYARLKARSSSPAEARTLQAVAVVDVLKIDPEFRTASLKFVEFALYNHDFSEKIYDYGAVPAARGDAKKPLADTESKAVPLPEGRFATGPEAEARALQLCMGSTRTATRLKCDCVARKVAAAWENNREKHIYTLLNDAVIAGEYECENPDAMYESYVDNCKRMYASQEFVARLGEEKACKCIAERSMELDPVNALAFCMLVEDYPP</sequence>
<reference evidence="2" key="1">
    <citation type="journal article" date="2019" name="Int. J. Syst. Evol. Microbiol.">
        <title>The Global Catalogue of Microorganisms (GCM) 10K type strain sequencing project: providing services to taxonomists for standard genome sequencing and annotation.</title>
        <authorList>
            <consortium name="The Broad Institute Genomics Platform"/>
            <consortium name="The Broad Institute Genome Sequencing Center for Infectious Disease"/>
            <person name="Wu L."/>
            <person name="Ma J."/>
        </authorList>
    </citation>
    <scope>NUCLEOTIDE SEQUENCE [LARGE SCALE GENOMIC DNA]</scope>
    <source>
        <strain evidence="2">KCTC 62102</strain>
    </source>
</reference>